<reference evidence="2 3" key="1">
    <citation type="submission" date="2007-01" db="EMBL/GenBank/DDBJ databases">
        <authorList>
            <person name="Haygood M."/>
            <person name="Podell S."/>
            <person name="Anderson C."/>
            <person name="Hopkinson B."/>
            <person name="Roe K."/>
            <person name="Barbeau K."/>
            <person name="Gaasterland T."/>
            <person name="Ferriera S."/>
            <person name="Johnson J."/>
            <person name="Kravitz S."/>
            <person name="Beeson K."/>
            <person name="Sutton G."/>
            <person name="Rogers Y.-H."/>
            <person name="Friedman R."/>
            <person name="Frazier M."/>
            <person name="Venter J.C."/>
        </authorList>
    </citation>
    <scope>NUCLEOTIDE SEQUENCE [LARGE SCALE GENOMIC DNA]</scope>
    <source>
        <strain evidence="2 3">ATCC 23134</strain>
    </source>
</reference>
<organism evidence="2 3">
    <name type="scientific">Microscilla marina ATCC 23134</name>
    <dbReference type="NCBI Taxonomy" id="313606"/>
    <lineage>
        <taxon>Bacteria</taxon>
        <taxon>Pseudomonadati</taxon>
        <taxon>Bacteroidota</taxon>
        <taxon>Cytophagia</taxon>
        <taxon>Cytophagales</taxon>
        <taxon>Microscillaceae</taxon>
        <taxon>Microscilla</taxon>
    </lineage>
</organism>
<proteinExistence type="predicted"/>
<dbReference type="Pfam" id="PF05729">
    <property type="entry name" value="NACHT"/>
    <property type="match status" value="1"/>
</dbReference>
<dbReference type="eggNOG" id="COG5635">
    <property type="taxonomic scope" value="Bacteria"/>
</dbReference>
<dbReference type="PANTHER" id="PTHR46844">
    <property type="entry name" value="SLR5058 PROTEIN"/>
    <property type="match status" value="1"/>
</dbReference>
<gene>
    <name evidence="2" type="ORF">M23134_03913</name>
</gene>
<keyword evidence="3" id="KW-1185">Reference proteome</keyword>
<evidence type="ECO:0000259" key="1">
    <source>
        <dbReference type="PROSITE" id="PS50837"/>
    </source>
</evidence>
<evidence type="ECO:0000313" key="2">
    <source>
        <dbReference type="EMBL" id="EAY28361.1"/>
    </source>
</evidence>
<accession>A1ZMI1</accession>
<dbReference type="PROSITE" id="PS50837">
    <property type="entry name" value="NACHT"/>
    <property type="match status" value="1"/>
</dbReference>
<dbReference type="EMBL" id="AAWS01000016">
    <property type="protein sequence ID" value="EAY28361.1"/>
    <property type="molecule type" value="Genomic_DNA"/>
</dbReference>
<sequence length="1630" mass="189505">MKTVSSQSYLHTPPASVIAPPVKTAIDELPIEQLSWEDFEKLCLRIVQIEYSLDDCEIFGTKGQRQEGIDIYALKDNSRYATYQSKRYQQIKDSDLDKIVDKFKKGKLYSKSDEFVLCTTASMNTTQLQDKFNALKSDLNKSNIQFIKWDKVQLCRILKDHPQIVYDFFGEAWVTQFNGAIHLEHIITTGKKLDAAQVAKFRKELYKLYKTVFQQHDPGLPAQQIKKLDALLEERFIIPDVNIEKTRTSFVVGSNKTERNYSLIQQSGRIERYEVDNESSLHQKDVGGLTYQNITTRTSIDAVLPNYQKSIILGDPGSGKSTLLRFLVLDILSNTPQLLEIAQQWGRMLPVWLPFAYITKHITSSENLSLPTLVKMWLKSLGKESLFNIVNRALEDNRLLLVIDGVDEWSNTSAASQSIAKIEIQASLTNAHVLYSSRPYGYKLLKDSFRSVKEILLAPFSEQQQYAFSLYWYTKWTESLGEKDVSLANKNAEQFIKELKKSSDFKALAENPLLLSILITQKFKDAVLPRNKYKALANITEYLISTHPVKRKEPADIIIHNKWDFELNDIFLELAIHIQKNSFEGVILKEDAQRVIREFLVGYMNYEVPKAKKISKELIDIGANEIGIIIEKSTEEIAFMHRQFQEFLAAKSLRESETEEAMQVLKEFAHKPAWHQVLNSFFGLIPYKKGCEFNRFWDCVKAPENTNVATSLYAKFVRYELALNLNNAPAKLAMDNFTQIKQEFEYETNESIKGILWNIILETVHHHKIKDEVLTYLFNYFPNYYRYDDYRISDLRGFSLEELTIRQKDFLLKSLINGNEYQKLAASYTIQKFIKDEWLYAQITNLLDTCFNPEILAYALHTIITDGVEENIQKLYVQKFASSRHPIVYLFWMKLKVFLKIQSPEELLNLVDKYSGSDTLDNIFLFVLMDGWGNDKELLEICLTSVDASVDYTDKVLGKEAAWKILFHCYNNSPKVVDRIVTELQKEDVRKTFYGHETNWAPQLMHYFQGNVKLIPSIDAYLDEKKDYYVFPKIYLCLISKNVKAKKFLMKNIEEHGHSDWYVNALLMGWKDDEEVMHFLKNYFLTLNSSNADAAGFISQVYSDAPKEGINILETIIFDRNISKRAKAVKPFIELDKEYFQEYILDRFVLEELTLLPKDLFAIQDYNDVIHILTKNFTKNKNVKEFIFSKLTNEAYRQSLLIEFFDHQLPDSDKRFSDSLPLKANLRLQLIEKISESTPVEKKVLEQLSLYAKEGDYNLRTTIAINYFKALKYLDEGKVLTICKDSIFHRGSLNSEGQRRIAFCGYLISQKLDIYFQLQEKGTNFKTTPKLFGGLDIDNQSLIITSLLIENFDYVMNVINNDITKLLDDNPLDNDVEDFWKQLAINSGKLSPSYPYIIDYINDNQETITDIEIIDFLNRTAPKSKVLRKIALRLIDSHHRDKRVYAANVLGKNFINDPIVKEKMHQVDLGYKLNKGKLVALCIGWPEADILKETYEKIKPKQRHNDDDVEFHIKFLFSQADRVVGFFDRVLENYSEAKYHYKYFAEPMKRRIQEDTQLQQVIKKKLLKTTSASAKVSYLALLNYANYHDEEINNWKEEQMKSQENQAAYGYNIVTNELIPFSDLLYDISF</sequence>
<evidence type="ECO:0000313" key="3">
    <source>
        <dbReference type="Proteomes" id="UP000004095"/>
    </source>
</evidence>
<dbReference type="PANTHER" id="PTHR46844:SF1">
    <property type="entry name" value="SLR5058 PROTEIN"/>
    <property type="match status" value="1"/>
</dbReference>
<name>A1ZMI1_MICM2</name>
<dbReference type="InterPro" id="IPR027417">
    <property type="entry name" value="P-loop_NTPase"/>
</dbReference>
<feature type="domain" description="NACHT" evidence="1">
    <location>
        <begin position="308"/>
        <end position="439"/>
    </location>
</feature>
<comment type="caution">
    <text evidence="2">The sequence shown here is derived from an EMBL/GenBank/DDBJ whole genome shotgun (WGS) entry which is preliminary data.</text>
</comment>
<protein>
    <recommendedName>
        <fullName evidence="1">NACHT domain-containing protein</fullName>
    </recommendedName>
</protein>
<dbReference type="Gene3D" id="3.40.50.300">
    <property type="entry name" value="P-loop containing nucleotide triphosphate hydrolases"/>
    <property type="match status" value="1"/>
</dbReference>
<dbReference type="Proteomes" id="UP000004095">
    <property type="component" value="Unassembled WGS sequence"/>
</dbReference>
<dbReference type="OrthoDB" id="5379188at2"/>
<dbReference type="RefSeq" id="WP_002698070.1">
    <property type="nucleotide sequence ID" value="NZ_AAWS01000016.1"/>
</dbReference>
<dbReference type="InterPro" id="IPR007111">
    <property type="entry name" value="NACHT_NTPase"/>
</dbReference>
<dbReference type="SUPFAM" id="SSF52540">
    <property type="entry name" value="P-loop containing nucleoside triphosphate hydrolases"/>
    <property type="match status" value="1"/>
</dbReference>